<dbReference type="EMBL" id="GEVK01003034">
    <property type="protein sequence ID" value="JAU49798.1"/>
    <property type="molecule type" value="Transcribed_RNA"/>
</dbReference>
<proteinExistence type="predicted"/>
<evidence type="ECO:0000256" key="2">
    <source>
        <dbReference type="SAM" id="SignalP"/>
    </source>
</evidence>
<protein>
    <submittedName>
        <fullName evidence="3">Uncharacterized protein</fullName>
    </submittedName>
</protein>
<gene>
    <name evidence="3" type="ORF">LC_TR5719_c0_g1_i1_g.19825</name>
</gene>
<evidence type="ECO:0000256" key="1">
    <source>
        <dbReference type="SAM" id="MobiDB-lite"/>
    </source>
</evidence>
<accession>A0A1J3G239</accession>
<evidence type="ECO:0000313" key="3">
    <source>
        <dbReference type="EMBL" id="JAU49798.1"/>
    </source>
</evidence>
<dbReference type="AlphaFoldDB" id="A0A1J3G239"/>
<sequence>MRRTSLVLYILIFFHIQHKFFSVRSQSSSVATNHETLPFSASKPEVVWSEVKARELAVVIKRGGGGGGRGGGSSRGGGGRSRGRSRSSGVGRVVPVHGGGGRGGSHRSSGSRNYRGAVCAVSWLGLSVLASLFLV</sequence>
<feature type="signal peptide" evidence="2">
    <location>
        <begin position="1"/>
        <end position="22"/>
    </location>
</feature>
<name>A0A1J3G239_NOCCA</name>
<feature type="compositionally biased region" description="Low complexity" evidence="1">
    <location>
        <begin position="86"/>
        <end position="96"/>
    </location>
</feature>
<keyword evidence="2" id="KW-0732">Signal</keyword>
<organism evidence="3">
    <name type="scientific">Noccaea caerulescens</name>
    <name type="common">Alpine penny-cress</name>
    <name type="synonym">Thlaspi caerulescens</name>
    <dbReference type="NCBI Taxonomy" id="107243"/>
    <lineage>
        <taxon>Eukaryota</taxon>
        <taxon>Viridiplantae</taxon>
        <taxon>Streptophyta</taxon>
        <taxon>Embryophyta</taxon>
        <taxon>Tracheophyta</taxon>
        <taxon>Spermatophyta</taxon>
        <taxon>Magnoliopsida</taxon>
        <taxon>eudicotyledons</taxon>
        <taxon>Gunneridae</taxon>
        <taxon>Pentapetalae</taxon>
        <taxon>rosids</taxon>
        <taxon>malvids</taxon>
        <taxon>Brassicales</taxon>
        <taxon>Brassicaceae</taxon>
        <taxon>Coluteocarpeae</taxon>
        <taxon>Noccaea</taxon>
    </lineage>
</organism>
<feature type="compositionally biased region" description="Gly residues" evidence="1">
    <location>
        <begin position="62"/>
        <end position="80"/>
    </location>
</feature>
<feature type="region of interest" description="Disordered" evidence="1">
    <location>
        <begin position="61"/>
        <end position="112"/>
    </location>
</feature>
<dbReference type="PANTHER" id="PTHR36245:SF5">
    <property type="entry name" value="GLYCINE-RICH PROTEIN DOT1-LIKE"/>
    <property type="match status" value="1"/>
</dbReference>
<dbReference type="PANTHER" id="PTHR36245">
    <property type="entry name" value="GLYCINE-RICH PROTEIN DOT1-LIKE"/>
    <property type="match status" value="1"/>
</dbReference>
<reference evidence="3" key="1">
    <citation type="submission" date="2016-07" db="EMBL/GenBank/DDBJ databases">
        <title>De novo transcriptome assembly of four accessions of the metal hyperaccumulator plant Noccaea caerulescens.</title>
        <authorList>
            <person name="Blande D."/>
            <person name="Halimaa P."/>
            <person name="Tervahauta A.I."/>
            <person name="Aarts M.G."/>
            <person name="Karenlampi S.O."/>
        </authorList>
    </citation>
    <scope>NUCLEOTIDE SEQUENCE</scope>
</reference>
<feature type="chain" id="PRO_5009621990" evidence="2">
    <location>
        <begin position="23"/>
        <end position="135"/>
    </location>
</feature>